<name>A0AC34R0R1_9BILA</name>
<proteinExistence type="predicted"/>
<evidence type="ECO:0000313" key="2">
    <source>
        <dbReference type="WBParaSite" id="JU765_v2.g2429.t1"/>
    </source>
</evidence>
<protein>
    <submittedName>
        <fullName evidence="2">JmjC domain-containing protein</fullName>
    </submittedName>
</protein>
<sequence>MQIIYDGSLLDNAFKRQELPAWMNLNQIHGLVTDLKTEEIASVTESQLIFGTNGSVSALETGILEMAQAVFLMPYSRPKYWVCVQGEDVFRIQNHVSDAIQTQLRDCKTFLLHGNICVDMDLLESGVQYSKLIQNPNELVIILPGAFAQSVDRGASQLMEIFPWKKSDDICL</sequence>
<evidence type="ECO:0000313" key="1">
    <source>
        <dbReference type="Proteomes" id="UP000887576"/>
    </source>
</evidence>
<organism evidence="1 2">
    <name type="scientific">Panagrolaimus sp. JU765</name>
    <dbReference type="NCBI Taxonomy" id="591449"/>
    <lineage>
        <taxon>Eukaryota</taxon>
        <taxon>Metazoa</taxon>
        <taxon>Ecdysozoa</taxon>
        <taxon>Nematoda</taxon>
        <taxon>Chromadorea</taxon>
        <taxon>Rhabditida</taxon>
        <taxon>Tylenchina</taxon>
        <taxon>Panagrolaimomorpha</taxon>
        <taxon>Panagrolaimoidea</taxon>
        <taxon>Panagrolaimidae</taxon>
        <taxon>Panagrolaimus</taxon>
    </lineage>
</organism>
<reference evidence="2" key="1">
    <citation type="submission" date="2022-11" db="UniProtKB">
        <authorList>
            <consortium name="WormBaseParasite"/>
        </authorList>
    </citation>
    <scope>IDENTIFICATION</scope>
</reference>
<accession>A0AC34R0R1</accession>
<dbReference type="WBParaSite" id="JU765_v2.g2429.t1">
    <property type="protein sequence ID" value="JU765_v2.g2429.t1"/>
    <property type="gene ID" value="JU765_v2.g2429"/>
</dbReference>
<dbReference type="Proteomes" id="UP000887576">
    <property type="component" value="Unplaced"/>
</dbReference>